<gene>
    <name evidence="1" type="ORF">Anapl_01241</name>
</gene>
<keyword evidence="2" id="KW-1185">Reference proteome</keyword>
<name>R0LWS0_ANAPL</name>
<evidence type="ECO:0000313" key="1">
    <source>
        <dbReference type="EMBL" id="EOB06230.1"/>
    </source>
</evidence>
<dbReference type="Proteomes" id="UP000296049">
    <property type="component" value="Unassembled WGS sequence"/>
</dbReference>
<dbReference type="AlphaFoldDB" id="R0LWS0"/>
<accession>R0LWS0</accession>
<dbReference type="EMBL" id="KB742629">
    <property type="protein sequence ID" value="EOB06230.1"/>
    <property type="molecule type" value="Genomic_DNA"/>
</dbReference>
<proteinExistence type="predicted"/>
<organism evidence="1 2">
    <name type="scientific">Anas platyrhynchos</name>
    <name type="common">Mallard</name>
    <name type="synonym">Anas boschas</name>
    <dbReference type="NCBI Taxonomy" id="8839"/>
    <lineage>
        <taxon>Eukaryota</taxon>
        <taxon>Metazoa</taxon>
        <taxon>Chordata</taxon>
        <taxon>Craniata</taxon>
        <taxon>Vertebrata</taxon>
        <taxon>Euteleostomi</taxon>
        <taxon>Archelosauria</taxon>
        <taxon>Archosauria</taxon>
        <taxon>Dinosauria</taxon>
        <taxon>Saurischia</taxon>
        <taxon>Theropoda</taxon>
        <taxon>Coelurosauria</taxon>
        <taxon>Aves</taxon>
        <taxon>Neognathae</taxon>
        <taxon>Galloanserae</taxon>
        <taxon>Anseriformes</taxon>
        <taxon>Anatidae</taxon>
        <taxon>Anatinae</taxon>
        <taxon>Anas</taxon>
    </lineage>
</organism>
<reference evidence="2" key="1">
    <citation type="journal article" date="2013" name="Nat. Genet.">
        <title>The duck genome and transcriptome provide insight into an avian influenza virus reservoir species.</title>
        <authorList>
            <person name="Huang Y."/>
            <person name="Li Y."/>
            <person name="Burt D.W."/>
            <person name="Chen H."/>
            <person name="Zhang Y."/>
            <person name="Qian W."/>
            <person name="Kim H."/>
            <person name="Gan S."/>
            <person name="Zhao Y."/>
            <person name="Li J."/>
            <person name="Yi K."/>
            <person name="Feng H."/>
            <person name="Zhu P."/>
            <person name="Li B."/>
            <person name="Liu Q."/>
            <person name="Fairley S."/>
            <person name="Magor K.E."/>
            <person name="Du Z."/>
            <person name="Hu X."/>
            <person name="Goodman L."/>
            <person name="Tafer H."/>
            <person name="Vignal A."/>
            <person name="Lee T."/>
            <person name="Kim K.W."/>
            <person name="Sheng Z."/>
            <person name="An Y."/>
            <person name="Searle S."/>
            <person name="Herrero J."/>
            <person name="Groenen M.A."/>
            <person name="Crooijmans R.P."/>
            <person name="Faraut T."/>
            <person name="Cai Q."/>
            <person name="Webster R.G."/>
            <person name="Aldridge J.R."/>
            <person name="Warren W.C."/>
            <person name="Bartschat S."/>
            <person name="Kehr S."/>
            <person name="Marz M."/>
            <person name="Stadler P.F."/>
            <person name="Smith J."/>
            <person name="Kraus R.H."/>
            <person name="Zhao Y."/>
            <person name="Ren L."/>
            <person name="Fei J."/>
            <person name="Morisson M."/>
            <person name="Kaiser P."/>
            <person name="Griffin D.K."/>
            <person name="Rao M."/>
            <person name="Pitel F."/>
            <person name="Wang J."/>
            <person name="Li N."/>
        </authorList>
    </citation>
    <scope>NUCLEOTIDE SEQUENCE [LARGE SCALE GENOMIC DNA]</scope>
</reference>
<protein>
    <submittedName>
        <fullName evidence="1">Uncharacterized protein</fullName>
    </submittedName>
</protein>
<sequence length="304" mass="33907">MRVCGLFLWVASLHQNQLTRKRCRKTTARHWSWESLLLIQLGCEFVELRRLCSRGAICGDRSHSHNLNLQLSRSWETKADVKRCKSCGQEKEQARETLQRTKPVLTDKRTCDKEATTVKKSWGVSESDPEGSLRVTPECDVEIPQSHTDAANPAKLDIAAVVLAAARLKMKTVIVGFLTSNTLGEAARAAPLKKWLRDDLIWQQAPQQGLVLQQLKMAICNAPILQFRGPGLLRNRSRAHMAQPARHGALNEAFSELKNLFLAEIEPSPTYGLMEECCSSISSRQRARIALLQSQQAGEATGTA</sequence>
<evidence type="ECO:0000313" key="2">
    <source>
        <dbReference type="Proteomes" id="UP000296049"/>
    </source>
</evidence>